<evidence type="ECO:0000313" key="1">
    <source>
        <dbReference type="EMBL" id="MDN3690357.1"/>
    </source>
</evidence>
<comment type="caution">
    <text evidence="1">The sequence shown here is derived from an EMBL/GenBank/DDBJ whole genome shotgun (WGS) entry which is preliminary data.</text>
</comment>
<accession>A0ABT8CE68</accession>
<organism evidence="1 2">
    <name type="scientific">Cyclobacterium jeungdonense</name>
    <dbReference type="NCBI Taxonomy" id="708087"/>
    <lineage>
        <taxon>Bacteria</taxon>
        <taxon>Pseudomonadati</taxon>
        <taxon>Bacteroidota</taxon>
        <taxon>Cytophagia</taxon>
        <taxon>Cytophagales</taxon>
        <taxon>Cyclobacteriaceae</taxon>
        <taxon>Cyclobacterium</taxon>
    </lineage>
</organism>
<dbReference type="EMBL" id="JAUFQS010000047">
    <property type="protein sequence ID" value="MDN3690357.1"/>
    <property type="molecule type" value="Genomic_DNA"/>
</dbReference>
<reference evidence="2" key="1">
    <citation type="journal article" date="2019" name="Int. J. Syst. Evol. Microbiol.">
        <title>The Global Catalogue of Microorganisms (GCM) 10K type strain sequencing project: providing services to taxonomists for standard genome sequencing and annotation.</title>
        <authorList>
            <consortium name="The Broad Institute Genomics Platform"/>
            <consortium name="The Broad Institute Genome Sequencing Center for Infectious Disease"/>
            <person name="Wu L."/>
            <person name="Ma J."/>
        </authorList>
    </citation>
    <scope>NUCLEOTIDE SEQUENCE [LARGE SCALE GENOMIC DNA]</scope>
    <source>
        <strain evidence="2">CECT 7706</strain>
    </source>
</reference>
<sequence>MEFAEVINKDTPVISRSNETTFLKGFHFESWDILQKQLHVACLSKECLFSDLSLGAWKGHWVVHELCTQLGIDVYEYLQPLIGVDNQGEEYAAVISRLIDNESTGDQNFIIAYESCKRIIIELVKQHIKCVVIIPPLPGYSWEPENIEFIQLLSEGLKTTSCKIALLNFAEASFPSNWQVTFDFSPANQMIPTGSFPIPGLIEGQLASKLEELIPSSSLFLSRGHVVIAPTERTNENSNPSLFYSRLKTVDSASHLRVYFEIQRLRNDGEIGFLQWEAAKRFSEGGYAIALRILEAIRKKILDKLKLASVVSQIQNIRIALMYFSEAAKEKAPHEDLPNEYKATLYQSKAWGLVMTNRPHEAEPIFELARKYLSKTKYPRVYLYLLNISALNKLKIGDLDSAFGFEREIENKLALQKNIDWHILYINSINQARLYKKIKDYKLAQTYYLKAFEVNNSLKVESDLLYFNFCFAQLEELKGNNNRAFIFWLRSSIHWLSNEHPEALAPRVAQAILGSGLSSKGVSVESISIQLENALRSICQKMDLVFEDFESSGTISFSRIDRADENPEIALGTAGLGIMASSKVVRSVYNGLGYNSLKGLTYRILCLILPELKNYTTVFSDSQFGNELPVSSQELLSSCIRYQVSKIIFGEKKYFFTHKEQFDFLLSSKVRISQAIASIDRGENQIIVYFKRYRRPMKLSEIEKMILENIHLYSNVRSIYEAYKKDDSILKVLRRMEEKRLITIFL</sequence>
<protein>
    <submittedName>
        <fullName evidence="1">Uncharacterized protein</fullName>
    </submittedName>
</protein>
<name>A0ABT8CE68_9BACT</name>
<gene>
    <name evidence="1" type="ORF">QWZ15_21225</name>
</gene>
<dbReference type="RefSeq" id="WP_163383151.1">
    <property type="nucleotide sequence ID" value="NZ_JAUFQS010000047.1"/>
</dbReference>
<keyword evidence="2" id="KW-1185">Reference proteome</keyword>
<dbReference type="Proteomes" id="UP001236663">
    <property type="component" value="Unassembled WGS sequence"/>
</dbReference>
<evidence type="ECO:0000313" key="2">
    <source>
        <dbReference type="Proteomes" id="UP001236663"/>
    </source>
</evidence>
<proteinExistence type="predicted"/>